<keyword evidence="2" id="KW-1185">Reference proteome</keyword>
<name>A0A444GLP6_9FLAO</name>
<evidence type="ECO:0008006" key="3">
    <source>
        <dbReference type="Google" id="ProtNLM"/>
    </source>
</evidence>
<proteinExistence type="predicted"/>
<evidence type="ECO:0000313" key="1">
    <source>
        <dbReference type="EMBL" id="RWW91945.1"/>
    </source>
</evidence>
<protein>
    <recommendedName>
        <fullName evidence="3">T9SS C-terminal target domain-containing protein</fullName>
    </recommendedName>
</protein>
<evidence type="ECO:0000313" key="2">
    <source>
        <dbReference type="Proteomes" id="UP000287527"/>
    </source>
</evidence>
<dbReference type="AlphaFoldDB" id="A0A444GLP6"/>
<organism evidence="1 2">
    <name type="scientific">Flavobacterium cerinum</name>
    <dbReference type="NCBI Taxonomy" id="2502784"/>
    <lineage>
        <taxon>Bacteria</taxon>
        <taxon>Pseudomonadati</taxon>
        <taxon>Bacteroidota</taxon>
        <taxon>Flavobacteriia</taxon>
        <taxon>Flavobacteriales</taxon>
        <taxon>Flavobacteriaceae</taxon>
        <taxon>Flavobacterium</taxon>
    </lineage>
</organism>
<reference evidence="1 2" key="1">
    <citation type="submission" date="2019-01" db="EMBL/GenBank/DDBJ databases">
        <title>Flavobacterium sp. nov.,isolated from freshwater.</title>
        <authorList>
            <person name="Zhang R."/>
            <person name="Du Z.-J."/>
        </authorList>
    </citation>
    <scope>NUCLEOTIDE SEQUENCE [LARGE SCALE GENOMIC DNA]</scope>
    <source>
        <strain evidence="1 2">1E403</strain>
    </source>
</reference>
<dbReference type="PANTHER" id="PTHR41339:SF1">
    <property type="entry name" value="SECRETED PROTEIN"/>
    <property type="match status" value="1"/>
</dbReference>
<dbReference type="PANTHER" id="PTHR41339">
    <property type="entry name" value="LIPL48"/>
    <property type="match status" value="1"/>
</dbReference>
<dbReference type="EMBL" id="SBII01000015">
    <property type="protein sequence ID" value="RWW91945.1"/>
    <property type="molecule type" value="Genomic_DNA"/>
</dbReference>
<gene>
    <name evidence="1" type="ORF">EPI11_17105</name>
</gene>
<dbReference type="PROSITE" id="PS51257">
    <property type="entry name" value="PROKAR_LIPOPROTEIN"/>
    <property type="match status" value="1"/>
</dbReference>
<dbReference type="RefSeq" id="WP_128391212.1">
    <property type="nucleotide sequence ID" value="NZ_SBII01000015.1"/>
</dbReference>
<dbReference type="Proteomes" id="UP000287527">
    <property type="component" value="Unassembled WGS sequence"/>
</dbReference>
<sequence>MKKILMMAAVATMLFSCQKEDETDSSFKMKASGAGYAACSLPVQSVSGAITANTTWTNDKVWEIDGIVTVKNGATLTIQPGTFIKAVSHSENAAEGVLVITKEGFINAQGTEEAPIVFTSYKLLDCDDTTIAAPGDFGGVVILGEGEVNNGLTNNIIEGLNDQTPIADYYYGGSNNADNSGTMKYVRIEYAGRIYDAAQAYEINGLTFGAVGSSTVIDHIQISYGKDDSYEFFGGKVNASYLVSFACDDDNFDFDLGYTGTITRALAVADKNSTHSTSSGAADSNGIELDNNPGGTVTTLITRPVISFMSIYGLPNCTDGNLLENAVHVRRAGKITMTNSLVSGYNRGIFLDGTLSTGTFVNVAADAFVTPASPTPLTGVTESISCPAAAFGASQPWFNAGTLNFTTSPSRTNGAFAGGVAIWTNNWTKFSGF</sequence>
<accession>A0A444GLP6</accession>
<comment type="caution">
    <text evidence="1">The sequence shown here is derived from an EMBL/GenBank/DDBJ whole genome shotgun (WGS) entry which is preliminary data.</text>
</comment>
<dbReference type="OrthoDB" id="1521716at2"/>